<accession>A0A562SKN5</accession>
<dbReference type="EMBL" id="VLLE01000004">
    <property type="protein sequence ID" value="TWI81346.1"/>
    <property type="molecule type" value="Genomic_DNA"/>
</dbReference>
<protein>
    <submittedName>
        <fullName evidence="1">Putative nucleic acid binding protein</fullName>
    </submittedName>
</protein>
<proteinExistence type="predicted"/>
<comment type="caution">
    <text evidence="1">The sequence shown here is derived from an EMBL/GenBank/DDBJ whole genome shotgun (WGS) entry which is preliminary data.</text>
</comment>
<dbReference type="InterPro" id="IPR024422">
    <property type="entry name" value="Protein_unknown_function_OB"/>
</dbReference>
<evidence type="ECO:0000313" key="1">
    <source>
        <dbReference type="EMBL" id="TWI81346.1"/>
    </source>
</evidence>
<name>A0A562SKN5_9BACT</name>
<dbReference type="Pfam" id="PF12869">
    <property type="entry name" value="tRNA_anti-like"/>
    <property type="match status" value="1"/>
</dbReference>
<dbReference type="Proteomes" id="UP000316167">
    <property type="component" value="Unassembled WGS sequence"/>
</dbReference>
<reference evidence="1 2" key="1">
    <citation type="journal article" date="2015" name="Stand. Genomic Sci.">
        <title>Genomic Encyclopedia of Bacterial and Archaeal Type Strains, Phase III: the genomes of soil and plant-associated and newly described type strains.</title>
        <authorList>
            <person name="Whitman W.B."/>
            <person name="Woyke T."/>
            <person name="Klenk H.P."/>
            <person name="Zhou Y."/>
            <person name="Lilburn T.G."/>
            <person name="Beck B.J."/>
            <person name="De Vos P."/>
            <person name="Vandamme P."/>
            <person name="Eisen J.A."/>
            <person name="Garrity G."/>
            <person name="Hugenholtz P."/>
            <person name="Kyrpides N.C."/>
        </authorList>
    </citation>
    <scope>NUCLEOTIDE SEQUENCE [LARGE SCALE GENOMIC DNA]</scope>
    <source>
        <strain evidence="1 2">CGMCC 1.7271</strain>
    </source>
</reference>
<gene>
    <name evidence="1" type="ORF">IQ13_2364</name>
</gene>
<organism evidence="1 2">
    <name type="scientific">Lacibacter cauensis</name>
    <dbReference type="NCBI Taxonomy" id="510947"/>
    <lineage>
        <taxon>Bacteria</taxon>
        <taxon>Pseudomonadati</taxon>
        <taxon>Bacteroidota</taxon>
        <taxon>Chitinophagia</taxon>
        <taxon>Chitinophagales</taxon>
        <taxon>Chitinophagaceae</taxon>
        <taxon>Lacibacter</taxon>
    </lineage>
</organism>
<evidence type="ECO:0000313" key="2">
    <source>
        <dbReference type="Proteomes" id="UP000316167"/>
    </source>
</evidence>
<keyword evidence="2" id="KW-1185">Reference proteome</keyword>
<dbReference type="AlphaFoldDB" id="A0A562SKN5"/>
<dbReference type="OrthoDB" id="673558at2"/>
<dbReference type="RefSeq" id="WP_144886546.1">
    <property type="nucleotide sequence ID" value="NZ_VLLE01000004.1"/>
</dbReference>
<sequence length="141" mass="15349">MKQLKAILIALLFIALLGGAYAWFFVWNKPQQNIKQASAISINATDLFNAYSLNEAEANKTYIDKVVAVTGEVSNVGTNSEGKTVVLLKSDDLMFGVNCTLEEAAPIKNGETITLKGLCTGFLTDVVLIRCYKIDDAKVQL</sequence>